<keyword evidence="1" id="KW-0732">Signal</keyword>
<evidence type="ECO:0000259" key="2">
    <source>
        <dbReference type="PROSITE" id="PS51704"/>
    </source>
</evidence>
<feature type="chain" id="PRO_5047249711" evidence="1">
    <location>
        <begin position="21"/>
        <end position="299"/>
    </location>
</feature>
<dbReference type="RefSeq" id="WP_194122470.1">
    <property type="nucleotide sequence ID" value="NZ_JACYGY010000001.1"/>
</dbReference>
<dbReference type="Pfam" id="PF03009">
    <property type="entry name" value="GDPD"/>
    <property type="match status" value="1"/>
</dbReference>
<dbReference type="InterPro" id="IPR030395">
    <property type="entry name" value="GP_PDE_dom"/>
</dbReference>
<dbReference type="PANTHER" id="PTHR46211">
    <property type="entry name" value="GLYCEROPHOSPHORYL DIESTER PHOSPHODIESTERASE"/>
    <property type="match status" value="1"/>
</dbReference>
<dbReference type="EMBL" id="JACYGY010000001">
    <property type="protein sequence ID" value="MBE9464405.1"/>
    <property type="molecule type" value="Genomic_DNA"/>
</dbReference>
<dbReference type="InterPro" id="IPR017946">
    <property type="entry name" value="PLC-like_Pdiesterase_TIM-brl"/>
</dbReference>
<dbReference type="PROSITE" id="PS50007">
    <property type="entry name" value="PIPLC_X_DOMAIN"/>
    <property type="match status" value="1"/>
</dbReference>
<feature type="signal peptide" evidence="1">
    <location>
        <begin position="1"/>
        <end position="20"/>
    </location>
</feature>
<keyword evidence="4" id="KW-1185">Reference proteome</keyword>
<name>A0ABR9WFX3_9BACT</name>
<dbReference type="PANTHER" id="PTHR46211:SF14">
    <property type="entry name" value="GLYCEROPHOSPHODIESTER PHOSPHODIESTERASE"/>
    <property type="match status" value="1"/>
</dbReference>
<dbReference type="Proteomes" id="UP000634134">
    <property type="component" value="Unassembled WGS sequence"/>
</dbReference>
<feature type="domain" description="GP-PDE" evidence="2">
    <location>
        <begin position="24"/>
        <end position="293"/>
    </location>
</feature>
<protein>
    <submittedName>
        <fullName evidence="3">Glycerophosphodiester phosphodiesterase</fullName>
    </submittedName>
</protein>
<evidence type="ECO:0000313" key="4">
    <source>
        <dbReference type="Proteomes" id="UP000634134"/>
    </source>
</evidence>
<dbReference type="PROSITE" id="PS51704">
    <property type="entry name" value="GP_PDE"/>
    <property type="match status" value="1"/>
</dbReference>
<evidence type="ECO:0000313" key="3">
    <source>
        <dbReference type="EMBL" id="MBE9464405.1"/>
    </source>
</evidence>
<dbReference type="Gene3D" id="3.20.20.190">
    <property type="entry name" value="Phosphatidylinositol (PI) phosphodiesterase"/>
    <property type="match status" value="1"/>
</dbReference>
<organism evidence="3 4">
    <name type="scientific">Dyadobacter subterraneus</name>
    <dbReference type="NCBI Taxonomy" id="2773304"/>
    <lineage>
        <taxon>Bacteria</taxon>
        <taxon>Pseudomonadati</taxon>
        <taxon>Bacteroidota</taxon>
        <taxon>Cytophagia</taxon>
        <taxon>Cytophagales</taxon>
        <taxon>Spirosomataceae</taxon>
        <taxon>Dyadobacter</taxon>
    </lineage>
</organism>
<reference evidence="4" key="1">
    <citation type="submission" date="2023-07" db="EMBL/GenBank/DDBJ databases">
        <title>Dyadobacter sp. nov 'subterranea' isolated from contaminted grondwater.</title>
        <authorList>
            <person name="Szabo I."/>
            <person name="Al-Omari J."/>
            <person name="Szerdahelyi S.G."/>
            <person name="Rado J."/>
        </authorList>
    </citation>
    <scope>NUCLEOTIDE SEQUENCE [LARGE SCALE GENOMIC DNA]</scope>
    <source>
        <strain evidence="4">UP-52</strain>
    </source>
</reference>
<proteinExistence type="predicted"/>
<evidence type="ECO:0000256" key="1">
    <source>
        <dbReference type="SAM" id="SignalP"/>
    </source>
</evidence>
<dbReference type="SUPFAM" id="SSF51695">
    <property type="entry name" value="PLC-like phosphodiesterases"/>
    <property type="match status" value="1"/>
</dbReference>
<sequence>MKHIILTILTGTILSTTAFAQQKLDVQAHRGGMALYPENTVTSMINAVKLGAKTLELDCVISADGKVVVSHDSYMSSDFMLKPDGSQISKSEEKSLALYKMPYDSIRKFDGGSKPHPRFPEQKKMKTYKPLLSDLIDSVEVYVKKNKLKPVYYNMETKISPAGDGVYNPTPDVFVSLVMDVIKKKKIENRTTIQSFDARTLQILHKENAKVKLAFLLMNKDSFDDNITKLGFKPDIYSPYYTLVNEELVKKAHENKVQVLPWTVDEEKDMSQLATYGVDGIITNQPDRMIKLFGSYQTK</sequence>
<accession>A0ABR9WFX3</accession>
<gene>
    <name evidence="3" type="ORF">IEE83_21170</name>
</gene>
<comment type="caution">
    <text evidence="3">The sequence shown here is derived from an EMBL/GenBank/DDBJ whole genome shotgun (WGS) entry which is preliminary data.</text>
</comment>